<dbReference type="PRINTS" id="PR00051">
    <property type="entry name" value="DNAA"/>
</dbReference>
<dbReference type="Gene3D" id="1.10.1750.10">
    <property type="match status" value="1"/>
</dbReference>
<dbReference type="InterPro" id="IPR024633">
    <property type="entry name" value="DnaA_N_dom"/>
</dbReference>
<dbReference type="NCBIfam" id="TIGR00362">
    <property type="entry name" value="DnaA"/>
    <property type="match status" value="1"/>
</dbReference>
<feature type="domain" description="AAA+ ATPase" evidence="12">
    <location>
        <begin position="139"/>
        <end position="274"/>
    </location>
</feature>
<protein>
    <recommendedName>
        <fullName evidence="8 9">Chromosomal replication initiator protein DnaA</fullName>
    </recommendedName>
</protein>
<dbReference type="CDD" id="cd06571">
    <property type="entry name" value="Bac_DnaA_C"/>
    <property type="match status" value="1"/>
</dbReference>
<comment type="subunit">
    <text evidence="8">Oligomerizes as a right-handed, spiral filament on DNA at oriC.</text>
</comment>
<keyword evidence="7 8" id="KW-0238">DNA-binding</keyword>
<feature type="binding site" evidence="8">
    <location>
        <position position="153"/>
    </location>
    <ligand>
        <name>ATP</name>
        <dbReference type="ChEBI" id="CHEBI:30616"/>
    </ligand>
</feature>
<evidence type="ECO:0000259" key="12">
    <source>
        <dbReference type="SMART" id="SM00382"/>
    </source>
</evidence>
<dbReference type="PROSITE" id="PS01008">
    <property type="entry name" value="DNAA"/>
    <property type="match status" value="1"/>
</dbReference>
<dbReference type="GO" id="GO:0005737">
    <property type="term" value="C:cytoplasm"/>
    <property type="evidence" value="ECO:0007669"/>
    <property type="project" value="UniProtKB-SubCell"/>
</dbReference>
<dbReference type="SMART" id="SM00760">
    <property type="entry name" value="Bac_DnaA_C"/>
    <property type="match status" value="1"/>
</dbReference>
<dbReference type="PANTHER" id="PTHR30050:SF2">
    <property type="entry name" value="CHROMOSOMAL REPLICATION INITIATOR PROTEIN DNAA"/>
    <property type="match status" value="1"/>
</dbReference>
<dbReference type="InterPro" id="IPR027417">
    <property type="entry name" value="P-loop_NTPase"/>
</dbReference>
<comment type="similarity">
    <text evidence="1 8 11">Belongs to the DnaA family.</text>
</comment>
<evidence type="ECO:0000256" key="7">
    <source>
        <dbReference type="ARBA" id="ARBA00023125"/>
    </source>
</evidence>
<dbReference type="Gene3D" id="3.40.50.300">
    <property type="entry name" value="P-loop containing nucleotide triphosphate hydrolases"/>
    <property type="match status" value="1"/>
</dbReference>
<evidence type="ECO:0000256" key="2">
    <source>
        <dbReference type="ARBA" id="ARBA00022490"/>
    </source>
</evidence>
<dbReference type="Proteomes" id="UP000886893">
    <property type="component" value="Unassembled WGS sequence"/>
</dbReference>
<dbReference type="AlphaFoldDB" id="A0A9D1G9M9"/>
<dbReference type="Pfam" id="PF08299">
    <property type="entry name" value="Bac_DnaA_C"/>
    <property type="match status" value="1"/>
</dbReference>
<comment type="caution">
    <text evidence="14">The sequence shown here is derived from an EMBL/GenBank/DDBJ whole genome shotgun (WGS) entry which is preliminary data.</text>
</comment>
<evidence type="ECO:0000259" key="13">
    <source>
        <dbReference type="SMART" id="SM00760"/>
    </source>
</evidence>
<evidence type="ECO:0000256" key="10">
    <source>
        <dbReference type="RuleBase" id="RU000577"/>
    </source>
</evidence>
<dbReference type="SUPFAM" id="SSF48295">
    <property type="entry name" value="TrpR-like"/>
    <property type="match status" value="1"/>
</dbReference>
<dbReference type="SUPFAM" id="SSF52540">
    <property type="entry name" value="P-loop containing nucleoside triphosphate hydrolases"/>
    <property type="match status" value="1"/>
</dbReference>
<feature type="domain" description="Chromosomal replication initiator DnaA C-terminal" evidence="13">
    <location>
        <begin position="358"/>
        <end position="427"/>
    </location>
</feature>
<dbReference type="InterPro" id="IPR003593">
    <property type="entry name" value="AAA+_ATPase"/>
</dbReference>
<dbReference type="Gene3D" id="3.30.300.180">
    <property type="match status" value="1"/>
</dbReference>
<proteinExistence type="inferred from homology"/>
<dbReference type="Pfam" id="PF11638">
    <property type="entry name" value="DnaA_N"/>
    <property type="match status" value="1"/>
</dbReference>
<organism evidence="14 15">
    <name type="scientific">Candidatus Caccosoma faecigallinarum</name>
    <dbReference type="NCBI Taxonomy" id="2840720"/>
    <lineage>
        <taxon>Bacteria</taxon>
        <taxon>Bacillati</taxon>
        <taxon>Bacillota</taxon>
        <taxon>Bacillota incertae sedis</taxon>
        <taxon>Candidatus Caccosoma</taxon>
    </lineage>
</organism>
<reference evidence="14" key="2">
    <citation type="journal article" date="2021" name="PeerJ">
        <title>Extensive microbial diversity within the chicken gut microbiome revealed by metagenomics and culture.</title>
        <authorList>
            <person name="Gilroy R."/>
            <person name="Ravi A."/>
            <person name="Getino M."/>
            <person name="Pursley I."/>
            <person name="Horton D.L."/>
            <person name="Alikhan N.F."/>
            <person name="Baker D."/>
            <person name="Gharbi K."/>
            <person name="Hall N."/>
            <person name="Watson M."/>
            <person name="Adriaenssens E.M."/>
            <person name="Foster-Nyarko E."/>
            <person name="Jarju S."/>
            <person name="Secka A."/>
            <person name="Antonio M."/>
            <person name="Oren A."/>
            <person name="Chaudhuri R.R."/>
            <person name="La Ragione R."/>
            <person name="Hildebrand F."/>
            <person name="Pallen M.J."/>
        </authorList>
    </citation>
    <scope>NUCLEOTIDE SEQUENCE</scope>
    <source>
        <strain evidence="14">14508</strain>
    </source>
</reference>
<comment type="function">
    <text evidence="8 10">Plays an essential role in the initiation and regulation of chromosomal replication. ATP-DnaA binds to the origin of replication (oriC) to initiate formation of the DNA replication initiation complex once per cell cycle. Binds the DnaA box (a 9 base pair repeat at the origin) and separates the double-stranded (ds)DNA. Forms a right-handed helical filament on oriC DNA; dsDNA binds to the exterior of the filament while single-stranded (ss)DNA is stabiized in the filament's interior. The ATP-DnaA-oriC complex binds and stabilizes one strand of the AT-rich DNA unwinding element (DUE), permitting loading of DNA polymerase. After initiation quickly degrades to an ADP-DnaA complex that is not apt for DNA replication. Binds acidic phospholipids.</text>
</comment>
<gene>
    <name evidence="8 14" type="primary">dnaA</name>
    <name evidence="14" type="ORF">IAD04_05720</name>
</gene>
<dbReference type="InterPro" id="IPR038454">
    <property type="entry name" value="DnaA_N_sf"/>
</dbReference>
<feature type="binding site" evidence="8">
    <location>
        <position position="150"/>
    </location>
    <ligand>
        <name>ATP</name>
        <dbReference type="ChEBI" id="CHEBI:30616"/>
    </ligand>
</feature>
<dbReference type="GO" id="GO:0005524">
    <property type="term" value="F:ATP binding"/>
    <property type="evidence" value="ECO:0007669"/>
    <property type="project" value="UniProtKB-UniRule"/>
</dbReference>
<evidence type="ECO:0000313" key="14">
    <source>
        <dbReference type="EMBL" id="HIT17850.1"/>
    </source>
</evidence>
<comment type="caution">
    <text evidence="8">Lacks conserved residue(s) required for the propagation of feature annotation.</text>
</comment>
<evidence type="ECO:0000256" key="3">
    <source>
        <dbReference type="ARBA" id="ARBA00022705"/>
    </source>
</evidence>
<evidence type="ECO:0000256" key="1">
    <source>
        <dbReference type="ARBA" id="ARBA00006583"/>
    </source>
</evidence>
<dbReference type="InterPro" id="IPR018312">
    <property type="entry name" value="Chromosome_initiator_DnaA_CS"/>
</dbReference>
<dbReference type="Pfam" id="PF00308">
    <property type="entry name" value="Bac_DnaA"/>
    <property type="match status" value="1"/>
</dbReference>
<dbReference type="InterPro" id="IPR013159">
    <property type="entry name" value="DnaA_C"/>
</dbReference>
<dbReference type="CDD" id="cd00009">
    <property type="entry name" value="AAA"/>
    <property type="match status" value="1"/>
</dbReference>
<sequence>MEVTQNQTIQKIWKEILNRAEKKFDANAYSTFFLPVRPLYVDDQQFVVEAPSRFVKEVLIGQFGQTINDYLKTITETDFYLVVKEASENTETKVFAKENAVRLSSNLNPQFLFENFVVGPSNRECYEASLAAALEPGKFYNPLFIYGKSGIGKTHLLHAIGNYCKEHHNKTMNIYYTTANDFVDDFMRSNQNKDIESLKAKFRSIDVLLLDDVQFLAGKDKTGEVFFHIFNNLFNEKKQIVLTSDRYPNDLRGLESRLVSRFASGLTVGMDAPEYETAYAILKRKIEAKNLGIKNIDDDVLHYLASNFSSDVRQLEGSLTRLFFYATTINKSDRIDMDLALEAFKSITPPKGNISSLTADQVKKAVAEYYSLTTSQLISKSRTNVLTIPRHIAIYLCRTLLNMTFEDIGSAFGNRDHTTVMNACLKIEKLYTENENYKLAINKIKKLLTTK</sequence>
<evidence type="ECO:0000313" key="15">
    <source>
        <dbReference type="Proteomes" id="UP000886893"/>
    </source>
</evidence>
<evidence type="ECO:0000256" key="9">
    <source>
        <dbReference type="NCBIfam" id="TIGR00362"/>
    </source>
</evidence>
<dbReference type="GO" id="GO:0005886">
    <property type="term" value="C:plasma membrane"/>
    <property type="evidence" value="ECO:0007669"/>
    <property type="project" value="TreeGrafter"/>
</dbReference>
<evidence type="ECO:0000256" key="8">
    <source>
        <dbReference type="HAMAP-Rule" id="MF_00377"/>
    </source>
</evidence>
<comment type="subcellular location">
    <subcellularLocation>
        <location evidence="8">Cytoplasm</location>
    </subcellularLocation>
</comment>
<evidence type="ECO:0000256" key="5">
    <source>
        <dbReference type="ARBA" id="ARBA00022840"/>
    </source>
</evidence>
<feature type="binding site" evidence="8">
    <location>
        <position position="154"/>
    </location>
    <ligand>
        <name>ATP</name>
        <dbReference type="ChEBI" id="CHEBI:30616"/>
    </ligand>
</feature>
<feature type="region of interest" description="Domain I, interacts with DnaA modulators" evidence="8">
    <location>
        <begin position="1"/>
        <end position="86"/>
    </location>
</feature>
<name>A0A9D1G9M9_9FIRM</name>
<comment type="domain">
    <text evidence="8">Domain I is involved in oligomerization and binding regulators, domain II is flexibile and of varying length in different bacteria, domain III forms the AAA+ region, while domain IV binds dsDNA.</text>
</comment>
<dbReference type="InterPro" id="IPR001957">
    <property type="entry name" value="Chromosome_initiator_DnaA"/>
</dbReference>
<dbReference type="PANTHER" id="PTHR30050">
    <property type="entry name" value="CHROMOSOMAL REPLICATION INITIATOR PROTEIN DNAA"/>
    <property type="match status" value="1"/>
</dbReference>
<evidence type="ECO:0000256" key="4">
    <source>
        <dbReference type="ARBA" id="ARBA00022741"/>
    </source>
</evidence>
<keyword evidence="3 8" id="KW-0235">DNA replication</keyword>
<feature type="binding site" evidence="8">
    <location>
        <position position="152"/>
    </location>
    <ligand>
        <name>ATP</name>
        <dbReference type="ChEBI" id="CHEBI:30616"/>
    </ligand>
</feature>
<evidence type="ECO:0000256" key="11">
    <source>
        <dbReference type="RuleBase" id="RU004227"/>
    </source>
</evidence>
<dbReference type="GO" id="GO:0008289">
    <property type="term" value="F:lipid binding"/>
    <property type="evidence" value="ECO:0007669"/>
    <property type="project" value="UniProtKB-KW"/>
</dbReference>
<dbReference type="GO" id="GO:0006270">
    <property type="term" value="P:DNA replication initiation"/>
    <property type="evidence" value="ECO:0007669"/>
    <property type="project" value="UniProtKB-UniRule"/>
</dbReference>
<dbReference type="InterPro" id="IPR013317">
    <property type="entry name" value="DnaA_dom"/>
</dbReference>
<dbReference type="SMART" id="SM00382">
    <property type="entry name" value="AAA"/>
    <property type="match status" value="1"/>
</dbReference>
<keyword evidence="5 8" id="KW-0067">ATP-binding</keyword>
<dbReference type="InterPro" id="IPR020591">
    <property type="entry name" value="Chromosome_initiator_DnaA-like"/>
</dbReference>
<feature type="region of interest" description="Domain IV, binds dsDNA" evidence="8">
    <location>
        <begin position="327"/>
        <end position="451"/>
    </location>
</feature>
<accession>A0A9D1G9M9</accession>
<keyword evidence="6 8" id="KW-0446">Lipid-binding</keyword>
<keyword evidence="4 8" id="KW-0547">Nucleotide-binding</keyword>
<dbReference type="Gene3D" id="1.10.8.60">
    <property type="match status" value="1"/>
</dbReference>
<evidence type="ECO:0000256" key="6">
    <source>
        <dbReference type="ARBA" id="ARBA00023121"/>
    </source>
</evidence>
<keyword evidence="2 8" id="KW-0963">Cytoplasm</keyword>
<dbReference type="GO" id="GO:0003688">
    <property type="term" value="F:DNA replication origin binding"/>
    <property type="evidence" value="ECO:0007669"/>
    <property type="project" value="UniProtKB-UniRule"/>
</dbReference>
<dbReference type="HAMAP" id="MF_00377">
    <property type="entry name" value="DnaA_bact"/>
    <property type="match status" value="1"/>
</dbReference>
<dbReference type="InterPro" id="IPR010921">
    <property type="entry name" value="Trp_repressor/repl_initiator"/>
</dbReference>
<dbReference type="EMBL" id="DVKI01000180">
    <property type="protein sequence ID" value="HIT17850.1"/>
    <property type="molecule type" value="Genomic_DNA"/>
</dbReference>
<dbReference type="GO" id="GO:0006275">
    <property type="term" value="P:regulation of DNA replication"/>
    <property type="evidence" value="ECO:0007669"/>
    <property type="project" value="UniProtKB-UniRule"/>
</dbReference>
<reference evidence="14" key="1">
    <citation type="submission" date="2020-10" db="EMBL/GenBank/DDBJ databases">
        <authorList>
            <person name="Gilroy R."/>
        </authorList>
    </citation>
    <scope>NUCLEOTIDE SEQUENCE</scope>
    <source>
        <strain evidence="14">14508</strain>
    </source>
</reference>